<name>A0A3A1WI96_9HYPH</name>
<keyword evidence="3" id="KW-1185">Reference proteome</keyword>
<gene>
    <name evidence="2" type="ORF">D3218_15900</name>
</gene>
<dbReference type="AlphaFoldDB" id="A0A3A1WI96"/>
<dbReference type="InterPro" id="IPR036108">
    <property type="entry name" value="4pyrrol_syn_uPrphyn_synt_sf"/>
</dbReference>
<dbReference type="CDD" id="cd06578">
    <property type="entry name" value="HemD"/>
    <property type="match status" value="1"/>
</dbReference>
<dbReference type="EMBL" id="QYRN01000008">
    <property type="protein sequence ID" value="RIX99245.1"/>
    <property type="molecule type" value="Genomic_DNA"/>
</dbReference>
<dbReference type="Pfam" id="PF02602">
    <property type="entry name" value="HEM4"/>
    <property type="match status" value="1"/>
</dbReference>
<comment type="caution">
    <text evidence="2">The sequence shown here is derived from an EMBL/GenBank/DDBJ whole genome shotgun (WGS) entry which is preliminary data.</text>
</comment>
<proteinExistence type="predicted"/>
<dbReference type="Proteomes" id="UP000265750">
    <property type="component" value="Unassembled WGS sequence"/>
</dbReference>
<evidence type="ECO:0000313" key="2">
    <source>
        <dbReference type="EMBL" id="RIX99245.1"/>
    </source>
</evidence>
<sequence length="240" mass="25413">MGLLRRLVRLRRVARVLVLREAEDGTRTAEALRARGHEPLLLPLQTACLLDPPPGGGPVGGFIATSAHAAPWLARHAAGMPVLAVGARTAEALRGAGLGRVVEGPGRARDLVPMAAALGSKAGAPLVYAAGRLRLPDLETGLRARAVPFRTIEVYGMDDRVPDEAEIDRALAGGLPDAALILSRRQAELFEALAARRAALLHPALRPLCLSAAVAARLRPGRRGEWGERPTLDRLLALLD</sequence>
<dbReference type="GO" id="GO:0004852">
    <property type="term" value="F:uroporphyrinogen-III synthase activity"/>
    <property type="evidence" value="ECO:0007669"/>
    <property type="project" value="InterPro"/>
</dbReference>
<feature type="domain" description="Tetrapyrrole biosynthesis uroporphyrinogen III synthase" evidence="1">
    <location>
        <begin position="27"/>
        <end position="218"/>
    </location>
</feature>
<reference evidence="3" key="1">
    <citation type="submission" date="2018-09" db="EMBL/GenBank/DDBJ databases">
        <authorList>
            <person name="Tuo L."/>
        </authorList>
    </citation>
    <scope>NUCLEOTIDE SEQUENCE [LARGE SCALE GENOMIC DNA]</scope>
    <source>
        <strain evidence="3">M2BS4Y-1</strain>
    </source>
</reference>
<dbReference type="GO" id="GO:0033014">
    <property type="term" value="P:tetrapyrrole biosynthetic process"/>
    <property type="evidence" value="ECO:0007669"/>
    <property type="project" value="InterPro"/>
</dbReference>
<dbReference type="OrthoDB" id="7909072at2"/>
<dbReference type="SUPFAM" id="SSF69618">
    <property type="entry name" value="HemD-like"/>
    <property type="match status" value="1"/>
</dbReference>
<evidence type="ECO:0000313" key="3">
    <source>
        <dbReference type="Proteomes" id="UP000265750"/>
    </source>
</evidence>
<organism evidence="2 3">
    <name type="scientific">Aureimonas flava</name>
    <dbReference type="NCBI Taxonomy" id="2320271"/>
    <lineage>
        <taxon>Bacteria</taxon>
        <taxon>Pseudomonadati</taxon>
        <taxon>Pseudomonadota</taxon>
        <taxon>Alphaproteobacteria</taxon>
        <taxon>Hyphomicrobiales</taxon>
        <taxon>Aurantimonadaceae</taxon>
        <taxon>Aureimonas</taxon>
    </lineage>
</organism>
<accession>A0A3A1WI96</accession>
<dbReference type="InterPro" id="IPR003754">
    <property type="entry name" value="4pyrrol_synth_uPrphyn_synth"/>
</dbReference>
<evidence type="ECO:0000259" key="1">
    <source>
        <dbReference type="Pfam" id="PF02602"/>
    </source>
</evidence>
<dbReference type="Gene3D" id="3.40.50.10090">
    <property type="match status" value="1"/>
</dbReference>
<protein>
    <submittedName>
        <fullName evidence="2">Uroporphyrinogen-III synthase</fullName>
    </submittedName>
</protein>